<name>A0A6P6YEU5_DERPT</name>
<dbReference type="InParanoid" id="A0A6P6YEU5"/>
<proteinExistence type="predicted"/>
<sequence length="160" mass="16484">MKFIIIAALVSCAVAVPYGEPLYGHGAPLLAAAPAVYAAPTLITKQYQTMYAPITQSKYGSQVNHLVVQPAPIVKGVPQPYPVAVPQPYAVPRPVAVPVPRAIPVDVPRAVPVPMVAQAAPIVTKSYVAAAPAYHAAPAPLALGHGLYGGLGGGYGYGHY</sequence>
<reference evidence="2" key="1">
    <citation type="submission" date="2025-08" db="UniProtKB">
        <authorList>
            <consortium name="RefSeq"/>
        </authorList>
    </citation>
    <scope>IDENTIFICATION</scope>
    <source>
        <strain evidence="2">Airmid</strain>
    </source>
</reference>
<protein>
    <submittedName>
        <fullName evidence="2">Cuticle protein 64-like</fullName>
    </submittedName>
</protein>
<gene>
    <name evidence="2" type="primary">LOC113797264</name>
</gene>
<evidence type="ECO:0000313" key="2">
    <source>
        <dbReference type="RefSeq" id="XP_027203421.1"/>
    </source>
</evidence>
<dbReference type="KEGG" id="dpte:113797264"/>
<keyword evidence="1" id="KW-1185">Reference proteome</keyword>
<accession>A0A6P6YEU5</accession>
<dbReference type="OMA" id="PITQSKY"/>
<dbReference type="Proteomes" id="UP000515146">
    <property type="component" value="Unplaced"/>
</dbReference>
<dbReference type="RefSeq" id="XP_027203421.1">
    <property type="nucleotide sequence ID" value="XM_027347620.1"/>
</dbReference>
<organism evidence="1 2">
    <name type="scientific">Dermatophagoides pteronyssinus</name>
    <name type="common">European house dust mite</name>
    <dbReference type="NCBI Taxonomy" id="6956"/>
    <lineage>
        <taxon>Eukaryota</taxon>
        <taxon>Metazoa</taxon>
        <taxon>Ecdysozoa</taxon>
        <taxon>Arthropoda</taxon>
        <taxon>Chelicerata</taxon>
        <taxon>Arachnida</taxon>
        <taxon>Acari</taxon>
        <taxon>Acariformes</taxon>
        <taxon>Sarcoptiformes</taxon>
        <taxon>Astigmata</taxon>
        <taxon>Psoroptidia</taxon>
        <taxon>Analgoidea</taxon>
        <taxon>Pyroglyphidae</taxon>
        <taxon>Dermatophagoidinae</taxon>
        <taxon>Dermatophagoides</taxon>
    </lineage>
</organism>
<dbReference type="OrthoDB" id="6516478at2759"/>
<dbReference type="AlphaFoldDB" id="A0A6P6YEU5"/>
<evidence type="ECO:0000313" key="1">
    <source>
        <dbReference type="Proteomes" id="UP000515146"/>
    </source>
</evidence>